<dbReference type="EMBL" id="UOEK01000440">
    <property type="protein sequence ID" value="VAW08102.1"/>
    <property type="molecule type" value="Genomic_DNA"/>
</dbReference>
<organism evidence="1">
    <name type="scientific">hydrothermal vent metagenome</name>
    <dbReference type="NCBI Taxonomy" id="652676"/>
    <lineage>
        <taxon>unclassified sequences</taxon>
        <taxon>metagenomes</taxon>
        <taxon>ecological metagenomes</taxon>
    </lineage>
</organism>
<sequence length="32" mass="3512">MNYTTPAVTKIALSGALSEEKCWDGSMYLCDI</sequence>
<proteinExistence type="predicted"/>
<name>A0A3B0T0W1_9ZZZZ</name>
<gene>
    <name evidence="1" type="ORF">MNBD_ACTINO02-1171</name>
</gene>
<evidence type="ECO:0000313" key="1">
    <source>
        <dbReference type="EMBL" id="VAW08102.1"/>
    </source>
</evidence>
<reference evidence="1" key="1">
    <citation type="submission" date="2018-06" db="EMBL/GenBank/DDBJ databases">
        <authorList>
            <person name="Zhirakovskaya E."/>
        </authorList>
    </citation>
    <scope>NUCLEOTIDE SEQUENCE</scope>
</reference>
<dbReference type="AlphaFoldDB" id="A0A3B0T0W1"/>
<accession>A0A3B0T0W1</accession>
<protein>
    <submittedName>
        <fullName evidence="1">Uncharacterized protein</fullName>
    </submittedName>
</protein>